<dbReference type="SUPFAM" id="SSF63380">
    <property type="entry name" value="Riboflavin synthase domain-like"/>
    <property type="match status" value="1"/>
</dbReference>
<dbReference type="SUPFAM" id="SSF52343">
    <property type="entry name" value="Ferredoxin reductase-like, C-terminal NADP-linked domain"/>
    <property type="match status" value="1"/>
</dbReference>
<comment type="cofactor">
    <cofactor evidence="1">
        <name>FAD</name>
        <dbReference type="ChEBI" id="CHEBI:57692"/>
    </cofactor>
</comment>
<accession>A0A8J8BBP2</accession>
<evidence type="ECO:0000313" key="17">
    <source>
        <dbReference type="Proteomes" id="UP000677913"/>
    </source>
</evidence>
<keyword evidence="3" id="KW-0285">Flavoprotein</keyword>
<feature type="domain" description="FAD-binding FR-type" evidence="15">
    <location>
        <begin position="422"/>
        <end position="523"/>
    </location>
</feature>
<evidence type="ECO:0000256" key="13">
    <source>
        <dbReference type="SAM" id="MobiDB-lite"/>
    </source>
</evidence>
<dbReference type="PROSITE" id="PS51384">
    <property type="entry name" value="FAD_FR"/>
    <property type="match status" value="1"/>
</dbReference>
<dbReference type="InterPro" id="IPR050415">
    <property type="entry name" value="MRET"/>
</dbReference>
<keyword evidence="9" id="KW-0560">Oxidoreductase</keyword>
<dbReference type="GO" id="GO:0016491">
    <property type="term" value="F:oxidoreductase activity"/>
    <property type="evidence" value="ECO:0007669"/>
    <property type="project" value="UniProtKB-KW"/>
</dbReference>
<evidence type="ECO:0000313" key="16">
    <source>
        <dbReference type="EMBL" id="MBS2963323.1"/>
    </source>
</evidence>
<keyword evidence="11" id="KW-0411">Iron-sulfur</keyword>
<feature type="transmembrane region" description="Helical" evidence="14">
    <location>
        <begin position="367"/>
        <end position="387"/>
    </location>
</feature>
<evidence type="ECO:0000256" key="6">
    <source>
        <dbReference type="ARBA" id="ARBA00022723"/>
    </source>
</evidence>
<evidence type="ECO:0000256" key="4">
    <source>
        <dbReference type="ARBA" id="ARBA00022692"/>
    </source>
</evidence>
<feature type="compositionally biased region" description="Polar residues" evidence="13">
    <location>
        <begin position="102"/>
        <end position="139"/>
    </location>
</feature>
<dbReference type="Proteomes" id="UP000677913">
    <property type="component" value="Unassembled WGS sequence"/>
</dbReference>
<feature type="transmembrane region" description="Helical" evidence="14">
    <location>
        <begin position="214"/>
        <end position="236"/>
    </location>
</feature>
<dbReference type="PANTHER" id="PTHR47354">
    <property type="entry name" value="NADH OXIDOREDUCTASE HCR"/>
    <property type="match status" value="1"/>
</dbReference>
<evidence type="ECO:0000256" key="9">
    <source>
        <dbReference type="ARBA" id="ARBA00023002"/>
    </source>
</evidence>
<keyword evidence="7" id="KW-0274">FAD</keyword>
<dbReference type="Pfam" id="PF01794">
    <property type="entry name" value="Ferric_reduct"/>
    <property type="match status" value="1"/>
</dbReference>
<dbReference type="InterPro" id="IPR017938">
    <property type="entry name" value="Riboflavin_synthase-like_b-brl"/>
</dbReference>
<keyword evidence="4 14" id="KW-0812">Transmembrane</keyword>
<dbReference type="Pfam" id="PF08022">
    <property type="entry name" value="FAD_binding_8"/>
    <property type="match status" value="1"/>
</dbReference>
<keyword evidence="5" id="KW-0001">2Fe-2S</keyword>
<feature type="transmembrane region" description="Helical" evidence="14">
    <location>
        <begin position="333"/>
        <end position="355"/>
    </location>
</feature>
<feature type="transmembrane region" description="Helical" evidence="14">
    <location>
        <begin position="399"/>
        <end position="417"/>
    </location>
</feature>
<dbReference type="Gene3D" id="2.40.30.10">
    <property type="entry name" value="Translation factors"/>
    <property type="match status" value="1"/>
</dbReference>
<keyword evidence="17" id="KW-1185">Reference proteome</keyword>
<dbReference type="InterPro" id="IPR001433">
    <property type="entry name" value="OxRdtase_FAD/NAD-bd"/>
</dbReference>
<feature type="compositionally biased region" description="Low complexity" evidence="13">
    <location>
        <begin position="89"/>
        <end position="101"/>
    </location>
</feature>
<name>A0A8J8BBP2_9ACTN</name>
<keyword evidence="6" id="KW-0479">Metal-binding</keyword>
<evidence type="ECO:0000256" key="11">
    <source>
        <dbReference type="ARBA" id="ARBA00023014"/>
    </source>
</evidence>
<dbReference type="GO" id="GO:0051537">
    <property type="term" value="F:2 iron, 2 sulfur cluster binding"/>
    <property type="evidence" value="ECO:0007669"/>
    <property type="project" value="UniProtKB-KW"/>
</dbReference>
<evidence type="ECO:0000256" key="12">
    <source>
        <dbReference type="ARBA" id="ARBA00023136"/>
    </source>
</evidence>
<protein>
    <submittedName>
        <fullName evidence="16">Ferric reductase-like transmembrane domain-containing protein</fullName>
    </submittedName>
</protein>
<sequence>MTDRADGDPAWLRDFPWLGGIAPQWVQQQREHWLRRQEEERMLREKQRRLMQQWAEYDAQQHAVLQGHVDVTATGRHVAIADPNALARDAASPAASGRALDQGTNSVTSTGTHRTVSSTGTHRAVTSTGTHRAVTSTGTHRAVGSDAVSSTGTHRAIPRQGRADTQTGTLGPQRDGYVAPPDRFAIPERPGLPQVWVDPARAWTYARPALSRHALAGVLVLLAFAGGAEVIFLWWLQTPASRLQHLADEYIMGAQLTGLLGAYLLLIEVALMARIPWLERRIGSWLATLHRGLGAYLIMLLAAHTALVIVGYSMSLQAPASVVVKSIFATYPYVLMATGGFALLIAIGVSSIKHFRQKLGYDRWHSLHLVAYPAAVMAFFHQVFLGAQFTRNQVAKDTWIAMHVVVAAAIVLYRVYVPLNRTLKYRLRVVGVVVESADTISIYVGGVNVDRLGAQAGQYFRWRFLGRGLWHQTHPFSLSAAPTNGVLRLTVKGVGNYTRRLKRRIRPGVRVVADGPYGAFTAELRRRQRVLLIGGGVGVTPLRAIAEALDGGPGDVMFLQRASSAADLLMVDELEKMDAEGRLMYVPVLGKRGKTPRQDPMAPHRLREIVGDLDEREVFICGSPSMARSTIKNLRKAGVPWRRIHTELFDF</sequence>
<gene>
    <name evidence="16" type="ORF">KGA66_09720</name>
</gene>
<dbReference type="InterPro" id="IPR013130">
    <property type="entry name" value="Fe3_Rdtase_TM_dom"/>
</dbReference>
<dbReference type="PRINTS" id="PR00410">
    <property type="entry name" value="PHEHYDRXLASE"/>
</dbReference>
<feature type="transmembrane region" description="Helical" evidence="14">
    <location>
        <begin position="256"/>
        <end position="273"/>
    </location>
</feature>
<evidence type="ECO:0000256" key="7">
    <source>
        <dbReference type="ARBA" id="ARBA00022827"/>
    </source>
</evidence>
<proteinExistence type="predicted"/>
<organism evidence="16 17">
    <name type="scientific">Actinocrinis puniceicyclus</name>
    <dbReference type="NCBI Taxonomy" id="977794"/>
    <lineage>
        <taxon>Bacteria</taxon>
        <taxon>Bacillati</taxon>
        <taxon>Actinomycetota</taxon>
        <taxon>Actinomycetes</taxon>
        <taxon>Catenulisporales</taxon>
        <taxon>Actinospicaceae</taxon>
        <taxon>Actinocrinis</taxon>
    </lineage>
</organism>
<dbReference type="AlphaFoldDB" id="A0A8J8BBP2"/>
<evidence type="ECO:0000256" key="2">
    <source>
        <dbReference type="ARBA" id="ARBA00004141"/>
    </source>
</evidence>
<evidence type="ECO:0000259" key="15">
    <source>
        <dbReference type="PROSITE" id="PS51384"/>
    </source>
</evidence>
<dbReference type="PANTHER" id="PTHR47354:SF8">
    <property type="entry name" value="1,2-PHENYLACETYL-COA EPOXIDASE, SUBUNIT E"/>
    <property type="match status" value="1"/>
</dbReference>
<dbReference type="Gene3D" id="3.40.50.80">
    <property type="entry name" value="Nucleotide-binding domain of ferredoxin-NADP reductase (FNR) module"/>
    <property type="match status" value="1"/>
</dbReference>
<keyword evidence="12 14" id="KW-0472">Membrane</keyword>
<evidence type="ECO:0000256" key="3">
    <source>
        <dbReference type="ARBA" id="ARBA00022630"/>
    </source>
</evidence>
<feature type="transmembrane region" description="Helical" evidence="14">
    <location>
        <begin position="293"/>
        <end position="313"/>
    </location>
</feature>
<dbReference type="InterPro" id="IPR039261">
    <property type="entry name" value="FNR_nucleotide-bd"/>
</dbReference>
<dbReference type="GO" id="GO:0050660">
    <property type="term" value="F:flavin adenine dinucleotide binding"/>
    <property type="evidence" value="ECO:0007669"/>
    <property type="project" value="TreeGrafter"/>
</dbReference>
<keyword evidence="10" id="KW-0408">Iron</keyword>
<dbReference type="EMBL" id="JAGSXH010000024">
    <property type="protein sequence ID" value="MBS2963323.1"/>
    <property type="molecule type" value="Genomic_DNA"/>
</dbReference>
<comment type="caution">
    <text evidence="16">The sequence shown here is derived from an EMBL/GenBank/DDBJ whole genome shotgun (WGS) entry which is preliminary data.</text>
</comment>
<evidence type="ECO:0000256" key="1">
    <source>
        <dbReference type="ARBA" id="ARBA00001974"/>
    </source>
</evidence>
<feature type="region of interest" description="Disordered" evidence="13">
    <location>
        <begin position="89"/>
        <end position="175"/>
    </location>
</feature>
<evidence type="ECO:0000256" key="8">
    <source>
        <dbReference type="ARBA" id="ARBA00022989"/>
    </source>
</evidence>
<dbReference type="GO" id="GO:0016020">
    <property type="term" value="C:membrane"/>
    <property type="evidence" value="ECO:0007669"/>
    <property type="project" value="UniProtKB-SubCell"/>
</dbReference>
<dbReference type="GO" id="GO:0046872">
    <property type="term" value="F:metal ion binding"/>
    <property type="evidence" value="ECO:0007669"/>
    <property type="project" value="UniProtKB-KW"/>
</dbReference>
<keyword evidence="8 14" id="KW-1133">Transmembrane helix</keyword>
<dbReference type="InterPro" id="IPR017927">
    <property type="entry name" value="FAD-bd_FR_type"/>
</dbReference>
<dbReference type="RefSeq" id="WP_211466914.1">
    <property type="nucleotide sequence ID" value="NZ_JAGSXH010000024.1"/>
</dbReference>
<comment type="subcellular location">
    <subcellularLocation>
        <location evidence="2">Membrane</location>
        <topology evidence="2">Multi-pass membrane protein</topology>
    </subcellularLocation>
</comment>
<evidence type="ECO:0000256" key="10">
    <source>
        <dbReference type="ARBA" id="ARBA00023004"/>
    </source>
</evidence>
<evidence type="ECO:0000256" key="14">
    <source>
        <dbReference type="SAM" id="Phobius"/>
    </source>
</evidence>
<dbReference type="InterPro" id="IPR013112">
    <property type="entry name" value="FAD-bd_8"/>
</dbReference>
<reference evidence="16" key="1">
    <citation type="submission" date="2021-04" db="EMBL/GenBank/DDBJ databases">
        <title>Genome based classification of Actinospica acidithermotolerans sp. nov., an actinobacterium isolated from an Indonesian hot spring.</title>
        <authorList>
            <person name="Kusuma A.B."/>
            <person name="Putra K.E."/>
            <person name="Nafisah S."/>
            <person name="Loh J."/>
            <person name="Nouioui I."/>
            <person name="Goodfellow M."/>
        </authorList>
    </citation>
    <scope>NUCLEOTIDE SEQUENCE</scope>
    <source>
        <strain evidence="16">DSM 45618</strain>
    </source>
</reference>
<dbReference type="Pfam" id="PF00175">
    <property type="entry name" value="NAD_binding_1"/>
    <property type="match status" value="1"/>
</dbReference>
<evidence type="ECO:0000256" key="5">
    <source>
        <dbReference type="ARBA" id="ARBA00022714"/>
    </source>
</evidence>